<name>A0A0F9QLE2_9ZZZZ</name>
<dbReference type="EMBL" id="LAZR01003869">
    <property type="protein sequence ID" value="KKN13941.1"/>
    <property type="molecule type" value="Genomic_DNA"/>
</dbReference>
<evidence type="ECO:0000256" key="1">
    <source>
        <dbReference type="SAM" id="MobiDB-lite"/>
    </source>
</evidence>
<accession>A0A0F9QLE2</accession>
<proteinExistence type="predicted"/>
<feature type="region of interest" description="Disordered" evidence="1">
    <location>
        <begin position="1"/>
        <end position="30"/>
    </location>
</feature>
<gene>
    <name evidence="2" type="ORF">LCGC14_1001270</name>
</gene>
<protein>
    <submittedName>
        <fullName evidence="2">Uncharacterized protein</fullName>
    </submittedName>
</protein>
<comment type="caution">
    <text evidence="2">The sequence shown here is derived from an EMBL/GenBank/DDBJ whole genome shotgun (WGS) entry which is preliminary data.</text>
</comment>
<sequence length="49" mass="5572">MSEDKDAKNTNPFTKSASRKSYPVTPETKEKLDAMVKKIVTYKPKPKSK</sequence>
<reference evidence="2" key="1">
    <citation type="journal article" date="2015" name="Nature">
        <title>Complex archaea that bridge the gap between prokaryotes and eukaryotes.</title>
        <authorList>
            <person name="Spang A."/>
            <person name="Saw J.H."/>
            <person name="Jorgensen S.L."/>
            <person name="Zaremba-Niedzwiedzka K."/>
            <person name="Martijn J."/>
            <person name="Lind A.E."/>
            <person name="van Eijk R."/>
            <person name="Schleper C."/>
            <person name="Guy L."/>
            <person name="Ettema T.J."/>
        </authorList>
    </citation>
    <scope>NUCLEOTIDE SEQUENCE</scope>
</reference>
<evidence type="ECO:0000313" key="2">
    <source>
        <dbReference type="EMBL" id="KKN13941.1"/>
    </source>
</evidence>
<organism evidence="2">
    <name type="scientific">marine sediment metagenome</name>
    <dbReference type="NCBI Taxonomy" id="412755"/>
    <lineage>
        <taxon>unclassified sequences</taxon>
        <taxon>metagenomes</taxon>
        <taxon>ecological metagenomes</taxon>
    </lineage>
</organism>
<dbReference type="AlphaFoldDB" id="A0A0F9QLE2"/>